<dbReference type="InterPro" id="IPR010461">
    <property type="entry name" value="ComK"/>
</dbReference>
<reference evidence="1 2" key="1">
    <citation type="submission" date="2019-01" db="EMBL/GenBank/DDBJ databases">
        <title>Draft genome sequences of the type strains of six Macrococcus species.</title>
        <authorList>
            <person name="Mazhar S."/>
            <person name="Altermann E."/>
            <person name="Hill C."/>
            <person name="Mcauliffe O."/>
        </authorList>
    </citation>
    <scope>NUCLEOTIDE SEQUENCE [LARGE SCALE GENOMIC DNA]</scope>
    <source>
        <strain evidence="1 2">ATCC 51825</strain>
    </source>
</reference>
<dbReference type="GO" id="GO:0030420">
    <property type="term" value="P:establishment of competence for transformation"/>
    <property type="evidence" value="ECO:0007669"/>
    <property type="project" value="InterPro"/>
</dbReference>
<comment type="caution">
    <text evidence="1">The sequence shown here is derived from an EMBL/GenBank/DDBJ whole genome shotgun (WGS) entry which is preliminary data.</text>
</comment>
<organism evidence="1 2">
    <name type="scientific">Macrococcus bovicus</name>
    <dbReference type="NCBI Taxonomy" id="69968"/>
    <lineage>
        <taxon>Bacteria</taxon>
        <taxon>Bacillati</taxon>
        <taxon>Bacillota</taxon>
        <taxon>Bacilli</taxon>
        <taxon>Bacillales</taxon>
        <taxon>Staphylococcaceae</taxon>
        <taxon>Macrococcus</taxon>
    </lineage>
</organism>
<proteinExistence type="predicted"/>
<dbReference type="Proteomes" id="UP000294843">
    <property type="component" value="Unassembled WGS sequence"/>
</dbReference>
<evidence type="ECO:0000313" key="1">
    <source>
        <dbReference type="EMBL" id="TDM14379.1"/>
    </source>
</evidence>
<dbReference type="Pfam" id="PF06338">
    <property type="entry name" value="ComK"/>
    <property type="match status" value="1"/>
</dbReference>
<dbReference type="AlphaFoldDB" id="A0A4R6C068"/>
<protein>
    <recommendedName>
        <fullName evidence="3">Competence protein ComK</fullName>
    </recommendedName>
</protein>
<accession>A0A4R6C068</accession>
<name>A0A4R6C068_9STAP</name>
<keyword evidence="2" id="KW-1185">Reference proteome</keyword>
<sequence length="186" mass="21798">MATFRYIIRETTMYIKPIIEGHKLKSEIKEYGKNPVVIDQKPLTIIEQSCHFYNTTYVARKETTRIIADICHKPPIVIKPETSTYFFPSHSDRVAEGYWFNLLLISSYGKGKFNDTRITFDDGSEMVFPVSHHIINTQYLHTLKLEYCLRTKSLKNDKLKSEIDYKKANMNIYEVLAMYALLDQQV</sequence>
<gene>
    <name evidence="1" type="ORF">ERX55_05420</name>
</gene>
<evidence type="ECO:0008006" key="3">
    <source>
        <dbReference type="Google" id="ProtNLM"/>
    </source>
</evidence>
<dbReference type="RefSeq" id="WP_133451567.1">
    <property type="nucleotide sequence ID" value="NZ_SCWF01000004.1"/>
</dbReference>
<dbReference type="OrthoDB" id="2417337at2"/>
<evidence type="ECO:0000313" key="2">
    <source>
        <dbReference type="Proteomes" id="UP000294843"/>
    </source>
</evidence>
<dbReference type="EMBL" id="SCWF01000004">
    <property type="protein sequence ID" value="TDM14379.1"/>
    <property type="molecule type" value="Genomic_DNA"/>
</dbReference>